<evidence type="ECO:0000256" key="1">
    <source>
        <dbReference type="SAM" id="MobiDB-lite"/>
    </source>
</evidence>
<dbReference type="AlphaFoldDB" id="A0A8X6GT68"/>
<gene>
    <name evidence="2" type="primary">X975_26773</name>
    <name evidence="2" type="ORF">TNCT_230491</name>
</gene>
<accession>A0A8X6GT68</accession>
<evidence type="ECO:0000313" key="2">
    <source>
        <dbReference type="EMBL" id="GFR09359.1"/>
    </source>
</evidence>
<dbReference type="EMBL" id="BMAO01026389">
    <property type="protein sequence ID" value="GFR09359.1"/>
    <property type="molecule type" value="Genomic_DNA"/>
</dbReference>
<reference evidence="2" key="1">
    <citation type="submission" date="2020-07" db="EMBL/GenBank/DDBJ databases">
        <title>Multicomponent nature underlies the extraordinary mechanical properties of spider dragline silk.</title>
        <authorList>
            <person name="Kono N."/>
            <person name="Nakamura H."/>
            <person name="Mori M."/>
            <person name="Yoshida Y."/>
            <person name="Ohtoshi R."/>
            <person name="Malay A.D."/>
            <person name="Moran D.A.P."/>
            <person name="Tomita M."/>
            <person name="Numata K."/>
            <person name="Arakawa K."/>
        </authorList>
    </citation>
    <scope>NUCLEOTIDE SEQUENCE</scope>
</reference>
<protein>
    <submittedName>
        <fullName evidence="2">HTH_48 domain-containing protein</fullName>
    </submittedName>
</protein>
<proteinExistence type="predicted"/>
<feature type="compositionally biased region" description="Polar residues" evidence="1">
    <location>
        <begin position="60"/>
        <end position="70"/>
    </location>
</feature>
<feature type="region of interest" description="Disordered" evidence="1">
    <location>
        <begin position="52"/>
        <end position="94"/>
    </location>
</feature>
<evidence type="ECO:0000313" key="3">
    <source>
        <dbReference type="Proteomes" id="UP000887116"/>
    </source>
</evidence>
<comment type="caution">
    <text evidence="2">The sequence shown here is derived from an EMBL/GenBank/DDBJ whole genome shotgun (WGS) entry which is preliminary data.</text>
</comment>
<name>A0A8X6GT68_TRICU</name>
<dbReference type="Proteomes" id="UP000887116">
    <property type="component" value="Unassembled WGS sequence"/>
</dbReference>
<keyword evidence="3" id="KW-1185">Reference proteome</keyword>
<sequence length="94" mass="10297">MDVSKWRTYRELDGRARPLQMQMSGKVDGMIRANRRITIDEVAEELGISRASSKHHPRYSSIQKSVSTMGAPTIDLDTPGTTHGGQPGTSCALP</sequence>
<dbReference type="OrthoDB" id="10439015at2759"/>
<organism evidence="2 3">
    <name type="scientific">Trichonephila clavata</name>
    <name type="common">Joro spider</name>
    <name type="synonym">Nephila clavata</name>
    <dbReference type="NCBI Taxonomy" id="2740835"/>
    <lineage>
        <taxon>Eukaryota</taxon>
        <taxon>Metazoa</taxon>
        <taxon>Ecdysozoa</taxon>
        <taxon>Arthropoda</taxon>
        <taxon>Chelicerata</taxon>
        <taxon>Arachnida</taxon>
        <taxon>Araneae</taxon>
        <taxon>Araneomorphae</taxon>
        <taxon>Entelegynae</taxon>
        <taxon>Araneoidea</taxon>
        <taxon>Nephilidae</taxon>
        <taxon>Trichonephila</taxon>
    </lineage>
</organism>